<protein>
    <submittedName>
        <fullName evidence="5">AraC-like DNA-binding protein</fullName>
    </submittedName>
</protein>
<dbReference type="SMART" id="SM00342">
    <property type="entry name" value="HTH_ARAC"/>
    <property type="match status" value="1"/>
</dbReference>
<feature type="domain" description="HTH araC/xylS-type" evidence="4">
    <location>
        <begin position="236"/>
        <end position="334"/>
    </location>
</feature>
<dbReference type="GO" id="GO:0003700">
    <property type="term" value="F:DNA-binding transcription factor activity"/>
    <property type="evidence" value="ECO:0007669"/>
    <property type="project" value="InterPro"/>
</dbReference>
<keyword evidence="6" id="KW-1185">Reference proteome</keyword>
<dbReference type="GO" id="GO:0043565">
    <property type="term" value="F:sequence-specific DNA binding"/>
    <property type="evidence" value="ECO:0007669"/>
    <property type="project" value="InterPro"/>
</dbReference>
<dbReference type="InterPro" id="IPR018060">
    <property type="entry name" value="HTH_AraC"/>
</dbReference>
<reference evidence="5 6" key="1">
    <citation type="submission" date="2018-03" db="EMBL/GenBank/DDBJ databases">
        <title>Genomic Encyclopedia of Archaeal and Bacterial Type Strains, Phase II (KMG-II): from individual species to whole genera.</title>
        <authorList>
            <person name="Goeker M."/>
        </authorList>
    </citation>
    <scope>NUCLEOTIDE SEQUENCE [LARGE SCALE GENOMIC DNA]</scope>
    <source>
        <strain evidence="5 6">DSM 24859</strain>
    </source>
</reference>
<dbReference type="AlphaFoldDB" id="A0A2P8HQ95"/>
<accession>A0A2P8HQ95</accession>
<evidence type="ECO:0000256" key="3">
    <source>
        <dbReference type="ARBA" id="ARBA00023163"/>
    </source>
</evidence>
<dbReference type="PROSITE" id="PS01124">
    <property type="entry name" value="HTH_ARAC_FAMILY_2"/>
    <property type="match status" value="1"/>
</dbReference>
<evidence type="ECO:0000256" key="2">
    <source>
        <dbReference type="ARBA" id="ARBA00023125"/>
    </source>
</evidence>
<dbReference type="SUPFAM" id="SSF46689">
    <property type="entry name" value="Homeodomain-like"/>
    <property type="match status" value="1"/>
</dbReference>
<dbReference type="PANTHER" id="PTHR43280">
    <property type="entry name" value="ARAC-FAMILY TRANSCRIPTIONAL REGULATOR"/>
    <property type="match status" value="1"/>
</dbReference>
<dbReference type="Proteomes" id="UP000240971">
    <property type="component" value="Unassembled WGS sequence"/>
</dbReference>
<evidence type="ECO:0000259" key="4">
    <source>
        <dbReference type="PROSITE" id="PS01124"/>
    </source>
</evidence>
<dbReference type="OrthoDB" id="637213at2"/>
<keyword evidence="2 5" id="KW-0238">DNA-binding</keyword>
<organism evidence="5 6">
    <name type="scientific">Chitinophaga niastensis</name>
    <dbReference type="NCBI Taxonomy" id="536980"/>
    <lineage>
        <taxon>Bacteria</taxon>
        <taxon>Pseudomonadati</taxon>
        <taxon>Bacteroidota</taxon>
        <taxon>Chitinophagia</taxon>
        <taxon>Chitinophagales</taxon>
        <taxon>Chitinophagaceae</taxon>
        <taxon>Chitinophaga</taxon>
    </lineage>
</organism>
<dbReference type="EMBL" id="PYAW01000002">
    <property type="protein sequence ID" value="PSL48354.1"/>
    <property type="molecule type" value="Genomic_DNA"/>
</dbReference>
<dbReference type="RefSeq" id="WP_106528738.1">
    <property type="nucleotide sequence ID" value="NZ_PYAW01000002.1"/>
</dbReference>
<name>A0A2P8HQ95_CHINA</name>
<evidence type="ECO:0000313" key="5">
    <source>
        <dbReference type="EMBL" id="PSL48354.1"/>
    </source>
</evidence>
<gene>
    <name evidence="5" type="ORF">CLV51_1021221</name>
</gene>
<sequence>MQPKQPTTNQEKILWIERDDNNFTSIETLPAEFLSMAFPYAKVYFRQDEDCDTLSQNIKLPGFSIWCHDIFALNDIILAPKTPHQILALHFMVADGIVADIFNRGEFLLGEKEVNLFNLHAAFHTAPVKAGNQICSFHINILPAALPDLIKQYPALQHLSTFEIGMVSGPLNKSPYKISAACKELITAIINCRFIEDQAKFFLRRCCADLYINFACQDRLSGVTNKMSPATKETLKEIFDHLVENVQEVFNIQRLAYLYELQITELNTGFEQLFFITPEAFAHQQKMMTAYRLITTTKERLGAIATETGFDNWHALKKAFEAYYGCTPASIRHAQ</sequence>
<keyword evidence="3" id="KW-0804">Transcription</keyword>
<dbReference type="Pfam" id="PF12833">
    <property type="entry name" value="HTH_18"/>
    <property type="match status" value="1"/>
</dbReference>
<dbReference type="InterPro" id="IPR009057">
    <property type="entry name" value="Homeodomain-like_sf"/>
</dbReference>
<dbReference type="Gene3D" id="1.10.10.60">
    <property type="entry name" value="Homeodomain-like"/>
    <property type="match status" value="1"/>
</dbReference>
<dbReference type="PANTHER" id="PTHR43280:SF2">
    <property type="entry name" value="HTH-TYPE TRANSCRIPTIONAL REGULATOR EXSA"/>
    <property type="match status" value="1"/>
</dbReference>
<keyword evidence="1" id="KW-0805">Transcription regulation</keyword>
<proteinExistence type="predicted"/>
<comment type="caution">
    <text evidence="5">The sequence shown here is derived from an EMBL/GenBank/DDBJ whole genome shotgun (WGS) entry which is preliminary data.</text>
</comment>
<evidence type="ECO:0000313" key="6">
    <source>
        <dbReference type="Proteomes" id="UP000240971"/>
    </source>
</evidence>
<evidence type="ECO:0000256" key="1">
    <source>
        <dbReference type="ARBA" id="ARBA00023015"/>
    </source>
</evidence>